<dbReference type="GO" id="GO:0008168">
    <property type="term" value="F:methyltransferase activity"/>
    <property type="evidence" value="ECO:0007669"/>
    <property type="project" value="UniProtKB-KW"/>
</dbReference>
<dbReference type="Pfam" id="PF13649">
    <property type="entry name" value="Methyltransf_25"/>
    <property type="match status" value="1"/>
</dbReference>
<dbReference type="CDD" id="cd02440">
    <property type="entry name" value="AdoMet_MTases"/>
    <property type="match status" value="1"/>
</dbReference>
<dbReference type="Proteomes" id="UP001595699">
    <property type="component" value="Unassembled WGS sequence"/>
</dbReference>
<comment type="caution">
    <text evidence="2">The sequence shown here is derived from an EMBL/GenBank/DDBJ whole genome shotgun (WGS) entry which is preliminary data.</text>
</comment>
<dbReference type="EMBL" id="JBHRZH010000012">
    <property type="protein sequence ID" value="MFC3762091.1"/>
    <property type="molecule type" value="Genomic_DNA"/>
</dbReference>
<evidence type="ECO:0000259" key="1">
    <source>
        <dbReference type="Pfam" id="PF13649"/>
    </source>
</evidence>
<sequence>MGENDLELNRSLWDQLTALHTSTTDTSMYDVEGFLADESALTSIARDEMGPVAGVDLLHLQCHFGLDTLSWAREGALVTGVDFSPAAVQYARHLAARAGLEATFVEADAQQLPAELDGRFDVVFASYGALCWIADLDAWFSGAARVLRPGGRLVVVEVHPIFLMTDSTSPVEFGTAYLGGDAQRDQWEGTYADGSASFSQASVGYPHGLGEVVTASIRAGFHVDALTEFLRDEKENRLGIMVRDDDGWYRLPMGGQDLPVTYSLRASKPS</sequence>
<keyword evidence="3" id="KW-1185">Reference proteome</keyword>
<dbReference type="SUPFAM" id="SSF53335">
    <property type="entry name" value="S-adenosyl-L-methionine-dependent methyltransferases"/>
    <property type="match status" value="1"/>
</dbReference>
<dbReference type="InterPro" id="IPR041698">
    <property type="entry name" value="Methyltransf_25"/>
</dbReference>
<gene>
    <name evidence="2" type="ORF">ACFOUW_14715</name>
</gene>
<name>A0ABV7Y9V5_9ACTN</name>
<organism evidence="2 3">
    <name type="scientific">Tenggerimyces flavus</name>
    <dbReference type="NCBI Taxonomy" id="1708749"/>
    <lineage>
        <taxon>Bacteria</taxon>
        <taxon>Bacillati</taxon>
        <taxon>Actinomycetota</taxon>
        <taxon>Actinomycetes</taxon>
        <taxon>Propionibacteriales</taxon>
        <taxon>Nocardioidaceae</taxon>
        <taxon>Tenggerimyces</taxon>
    </lineage>
</organism>
<evidence type="ECO:0000313" key="2">
    <source>
        <dbReference type="EMBL" id="MFC3762091.1"/>
    </source>
</evidence>
<reference evidence="3" key="1">
    <citation type="journal article" date="2019" name="Int. J. Syst. Evol. Microbiol.">
        <title>The Global Catalogue of Microorganisms (GCM) 10K type strain sequencing project: providing services to taxonomists for standard genome sequencing and annotation.</title>
        <authorList>
            <consortium name="The Broad Institute Genomics Platform"/>
            <consortium name="The Broad Institute Genome Sequencing Center for Infectious Disease"/>
            <person name="Wu L."/>
            <person name="Ma J."/>
        </authorList>
    </citation>
    <scope>NUCLEOTIDE SEQUENCE [LARGE SCALE GENOMIC DNA]</scope>
    <source>
        <strain evidence="3">CGMCC 4.7241</strain>
    </source>
</reference>
<protein>
    <submittedName>
        <fullName evidence="2">Class I SAM-dependent methyltransferase</fullName>
        <ecNumber evidence="2">2.1.1.-</ecNumber>
    </submittedName>
</protein>
<keyword evidence="2" id="KW-0489">Methyltransferase</keyword>
<dbReference type="EC" id="2.1.1.-" evidence="2"/>
<dbReference type="GO" id="GO:0032259">
    <property type="term" value="P:methylation"/>
    <property type="evidence" value="ECO:0007669"/>
    <property type="project" value="UniProtKB-KW"/>
</dbReference>
<dbReference type="RefSeq" id="WP_205120635.1">
    <property type="nucleotide sequence ID" value="NZ_JAFBCM010000001.1"/>
</dbReference>
<accession>A0ABV7Y9V5</accession>
<evidence type="ECO:0000313" key="3">
    <source>
        <dbReference type="Proteomes" id="UP001595699"/>
    </source>
</evidence>
<dbReference type="Gene3D" id="3.40.50.150">
    <property type="entry name" value="Vaccinia Virus protein VP39"/>
    <property type="match status" value="1"/>
</dbReference>
<dbReference type="PANTHER" id="PTHR43464">
    <property type="entry name" value="METHYLTRANSFERASE"/>
    <property type="match status" value="1"/>
</dbReference>
<dbReference type="PANTHER" id="PTHR43464:SF82">
    <property type="entry name" value="METHYLTRANSFERASE DOMAIN-CONTAINING PROTEIN"/>
    <property type="match status" value="1"/>
</dbReference>
<proteinExistence type="predicted"/>
<dbReference type="InterPro" id="IPR029063">
    <property type="entry name" value="SAM-dependent_MTases_sf"/>
</dbReference>
<feature type="domain" description="Methyltransferase" evidence="1">
    <location>
        <begin position="58"/>
        <end position="151"/>
    </location>
</feature>
<keyword evidence="2" id="KW-0808">Transferase</keyword>